<evidence type="ECO:0000256" key="3">
    <source>
        <dbReference type="ARBA" id="ARBA00022763"/>
    </source>
</evidence>
<evidence type="ECO:0000256" key="1">
    <source>
        <dbReference type="ARBA" id="ARBA00008136"/>
    </source>
</evidence>
<evidence type="ECO:0000256" key="6">
    <source>
        <dbReference type="ARBA" id="ARBA00023125"/>
    </source>
</evidence>
<dbReference type="InterPro" id="IPR003738">
    <property type="entry name" value="SRAP"/>
</dbReference>
<dbReference type="InterPro" id="IPR036590">
    <property type="entry name" value="SRAP-like"/>
</dbReference>
<keyword evidence="7" id="KW-0456">Lyase</keyword>
<evidence type="ECO:0000256" key="7">
    <source>
        <dbReference type="ARBA" id="ARBA00023239"/>
    </source>
</evidence>
<keyword evidence="2" id="KW-0645">Protease</keyword>
<dbReference type="PANTHER" id="PTHR13604:SF0">
    <property type="entry name" value="ABASIC SITE PROCESSING PROTEIN HMCES"/>
    <property type="match status" value="1"/>
</dbReference>
<dbReference type="EMBL" id="JBBBZM010000189">
    <property type="protein sequence ID" value="KAL0632068.1"/>
    <property type="molecule type" value="Genomic_DNA"/>
</dbReference>
<proteinExistence type="inferred from homology"/>
<evidence type="ECO:0000256" key="8">
    <source>
        <dbReference type="SAM" id="MobiDB-lite"/>
    </source>
</evidence>
<evidence type="ECO:0000256" key="5">
    <source>
        <dbReference type="ARBA" id="ARBA00023124"/>
    </source>
</evidence>
<keyword evidence="3" id="KW-0227">DNA damage</keyword>
<comment type="similarity">
    <text evidence="1">Belongs to the SOS response-associated peptidase family.</text>
</comment>
<feature type="region of interest" description="Disordered" evidence="8">
    <location>
        <begin position="290"/>
        <end position="358"/>
    </location>
</feature>
<dbReference type="Pfam" id="PF02586">
    <property type="entry name" value="SRAP"/>
    <property type="match status" value="1"/>
</dbReference>
<evidence type="ECO:0000313" key="9">
    <source>
        <dbReference type="EMBL" id="KAL0632068.1"/>
    </source>
</evidence>
<sequence length="358" mass="39313">MCGRYALAYPAHDVGRRLIEDGMPVDEAPGDGDVQPGYNIAPGHVEPVYRAIPGAAGGGGAGVRYVLGAMKWGLIPSWTKRSPDYSSFPKTINCRDDSLFENKGMWTSMKHKKRCIVVAQGFYEWLKKGNEKAGCPPSPPLSICSSDNPRSHISLSEKTTSCYAWPGSGIVSSTTEKVYTYTIITTTANKQLSSLHCRMPVILENGSAEIRAWLDPATTWNTTLQTLLQPYRLELEVYPVVKDVGNVRNNSPTFIVPLDSKDNKANIKNFFTAGAKPTHVSSAAPIKRTREEFETAAEKDASPPSKAVKMEDSEQPTPRMRMRSATSNLANKKSPASPAVKRAVKRDQTPRITSFFTK</sequence>
<dbReference type="PANTHER" id="PTHR13604">
    <property type="entry name" value="DC12-RELATED"/>
    <property type="match status" value="1"/>
</dbReference>
<organism evidence="9 10">
    <name type="scientific">Discina gigas</name>
    <dbReference type="NCBI Taxonomy" id="1032678"/>
    <lineage>
        <taxon>Eukaryota</taxon>
        <taxon>Fungi</taxon>
        <taxon>Dikarya</taxon>
        <taxon>Ascomycota</taxon>
        <taxon>Pezizomycotina</taxon>
        <taxon>Pezizomycetes</taxon>
        <taxon>Pezizales</taxon>
        <taxon>Discinaceae</taxon>
        <taxon>Discina</taxon>
    </lineage>
</organism>
<protein>
    <recommendedName>
        <fullName evidence="11">DUF159-domain-containing protein</fullName>
    </recommendedName>
</protein>
<evidence type="ECO:0000256" key="2">
    <source>
        <dbReference type="ARBA" id="ARBA00022670"/>
    </source>
</evidence>
<keyword evidence="4" id="KW-0378">Hydrolase</keyword>
<comment type="caution">
    <text evidence="9">The sequence shown here is derived from an EMBL/GenBank/DDBJ whole genome shotgun (WGS) entry which is preliminary data.</text>
</comment>
<keyword evidence="6" id="KW-0238">DNA-binding</keyword>
<reference evidence="9 10" key="1">
    <citation type="submission" date="2024-02" db="EMBL/GenBank/DDBJ databases">
        <title>Discinaceae phylogenomics.</title>
        <authorList>
            <person name="Dirks A.C."/>
            <person name="James T.Y."/>
        </authorList>
    </citation>
    <scope>NUCLEOTIDE SEQUENCE [LARGE SCALE GENOMIC DNA]</scope>
    <source>
        <strain evidence="9 10">ACD0624</strain>
    </source>
</reference>
<feature type="compositionally biased region" description="Basic and acidic residues" evidence="8">
    <location>
        <begin position="290"/>
        <end position="301"/>
    </location>
</feature>
<gene>
    <name evidence="9" type="ORF">Q9L58_009053</name>
</gene>
<evidence type="ECO:0000313" key="10">
    <source>
        <dbReference type="Proteomes" id="UP001447188"/>
    </source>
</evidence>
<evidence type="ECO:0000256" key="4">
    <source>
        <dbReference type="ARBA" id="ARBA00022801"/>
    </source>
</evidence>
<accession>A0ABR3G7Y3</accession>
<keyword evidence="5" id="KW-0190">Covalent protein-DNA linkage</keyword>
<dbReference type="SUPFAM" id="SSF143081">
    <property type="entry name" value="BB1717-like"/>
    <property type="match status" value="1"/>
</dbReference>
<keyword evidence="10" id="KW-1185">Reference proteome</keyword>
<evidence type="ECO:0008006" key="11">
    <source>
        <dbReference type="Google" id="ProtNLM"/>
    </source>
</evidence>
<dbReference type="Proteomes" id="UP001447188">
    <property type="component" value="Unassembled WGS sequence"/>
</dbReference>
<name>A0ABR3G7Y3_9PEZI</name>
<dbReference type="Gene3D" id="3.90.1680.10">
    <property type="entry name" value="SOS response associated peptidase-like"/>
    <property type="match status" value="1"/>
</dbReference>